<dbReference type="Gene3D" id="3.40.50.1820">
    <property type="entry name" value="alpha/beta hydrolase"/>
    <property type="match status" value="1"/>
</dbReference>
<dbReference type="Proteomes" id="UP000237056">
    <property type="component" value="Unassembled WGS sequence"/>
</dbReference>
<sequence length="313" mass="36892">MNKLLYLFLFLTSYCVAQNNIESRKLVDKEKFEGIIHRIDSFPTKYIATRTVDIWVPENYSKNKKYSVLYMHDGQMLFDASTTWNKQEWMIDEVATKLMTTQKTTDFIVVAIWNIPKLRHMDLYPKKPYESLSIETKEKIKTEAQKTQFSFDDTKINSDNYLKFIVKELKPYIDSNFSVYTDANHTAIMGSSMGGLISMYAICEYPKVFGKAACLSTHWVGFRDFENNPIPESFFTYMQKKLPNPKNHKIYFDYGTETLDKSYIQYEYRVDQVLQSKGYTNTNYTNLKFEGENHSEASWQKRIDIPLQFMFGK</sequence>
<name>A0A2S4NB38_9FLAO</name>
<dbReference type="InterPro" id="IPR050583">
    <property type="entry name" value="Mycobacterial_A85_antigen"/>
</dbReference>
<dbReference type="PANTHER" id="PTHR48098">
    <property type="entry name" value="ENTEROCHELIN ESTERASE-RELATED"/>
    <property type="match status" value="1"/>
</dbReference>
<evidence type="ECO:0000313" key="2">
    <source>
        <dbReference type="Proteomes" id="UP000237056"/>
    </source>
</evidence>
<dbReference type="AlphaFoldDB" id="A0A2S4NB38"/>
<dbReference type="SUPFAM" id="SSF53474">
    <property type="entry name" value="alpha/beta-Hydrolases"/>
    <property type="match status" value="1"/>
</dbReference>
<evidence type="ECO:0000313" key="1">
    <source>
        <dbReference type="EMBL" id="POS02663.1"/>
    </source>
</evidence>
<protein>
    <submittedName>
        <fullName evidence="1">Putative esterase</fullName>
    </submittedName>
</protein>
<gene>
    <name evidence="1" type="ORF">Q361_103181</name>
</gene>
<dbReference type="EMBL" id="PQNY01000003">
    <property type="protein sequence ID" value="POS02663.1"/>
    <property type="molecule type" value="Genomic_DNA"/>
</dbReference>
<dbReference type="InterPro" id="IPR029058">
    <property type="entry name" value="AB_hydrolase_fold"/>
</dbReference>
<dbReference type="RefSeq" id="WP_103725319.1">
    <property type="nucleotide sequence ID" value="NZ_PQNY01000003.1"/>
</dbReference>
<keyword evidence="2" id="KW-1185">Reference proteome</keyword>
<dbReference type="PANTHER" id="PTHR48098:SF6">
    <property type="entry name" value="FERRI-BACILLIBACTIN ESTERASE BESA"/>
    <property type="match status" value="1"/>
</dbReference>
<comment type="caution">
    <text evidence="1">The sequence shown here is derived from an EMBL/GenBank/DDBJ whole genome shotgun (WGS) entry which is preliminary data.</text>
</comment>
<organism evidence="1 2">
    <name type="scientific">Flavobacterium croceum DSM 17960</name>
    <dbReference type="NCBI Taxonomy" id="1121886"/>
    <lineage>
        <taxon>Bacteria</taxon>
        <taxon>Pseudomonadati</taxon>
        <taxon>Bacteroidota</taxon>
        <taxon>Flavobacteriia</taxon>
        <taxon>Flavobacteriales</taxon>
        <taxon>Flavobacteriaceae</taxon>
        <taxon>Flavobacterium</taxon>
    </lineage>
</organism>
<proteinExistence type="predicted"/>
<dbReference type="OrthoDB" id="9784036at2"/>
<reference evidence="1 2" key="1">
    <citation type="submission" date="2018-01" db="EMBL/GenBank/DDBJ databases">
        <title>Genomic Encyclopedia of Type Strains, Phase I: the one thousand microbial genomes (KMG-I) project.</title>
        <authorList>
            <person name="Goeker M."/>
        </authorList>
    </citation>
    <scope>NUCLEOTIDE SEQUENCE [LARGE SCALE GENOMIC DNA]</scope>
    <source>
        <strain evidence="1 2">DSM 17960</strain>
    </source>
</reference>
<accession>A0A2S4NB38</accession>
<dbReference type="Pfam" id="PF00756">
    <property type="entry name" value="Esterase"/>
    <property type="match status" value="1"/>
</dbReference>
<dbReference type="InterPro" id="IPR000801">
    <property type="entry name" value="Esterase-like"/>
</dbReference>